<reference evidence="7" key="1">
    <citation type="submission" date="2016-03" db="EMBL/GenBank/DDBJ databases">
        <title>Complete genome sequence of Solimmundus cernigliae, representing a novel lineage of polycyclic aromatic hydrocarbon degraders within the Gammaproteobacteria.</title>
        <authorList>
            <person name="Singleton D.R."/>
            <person name="Dickey A.N."/>
            <person name="Scholl E.H."/>
            <person name="Wright F.A."/>
            <person name="Aitken M.D."/>
        </authorList>
    </citation>
    <scope>NUCLEOTIDE SEQUENCE [LARGE SCALE GENOMIC DNA]</scope>
    <source>
        <strain evidence="7">TR3.2</strain>
    </source>
</reference>
<dbReference type="InterPro" id="IPR010233">
    <property type="entry name" value="UbiG_MeTrfase"/>
</dbReference>
<evidence type="ECO:0000256" key="3">
    <source>
        <dbReference type="ARBA" id="ARBA00022688"/>
    </source>
</evidence>
<proteinExistence type="inferred from homology"/>
<dbReference type="GO" id="GO:0102208">
    <property type="term" value="F:2-polyprenyl-6-hydroxyphenol methylase activity"/>
    <property type="evidence" value="ECO:0007669"/>
    <property type="project" value="UniProtKB-EC"/>
</dbReference>
<dbReference type="UniPathway" id="UPA00232"/>
<dbReference type="NCBIfam" id="TIGR01983">
    <property type="entry name" value="UbiG"/>
    <property type="match status" value="1"/>
</dbReference>
<dbReference type="GO" id="GO:0061542">
    <property type="term" value="F:3-demethylubiquinol 3-O-methyltransferase activity"/>
    <property type="evidence" value="ECO:0007669"/>
    <property type="project" value="UniProtKB-UniRule"/>
</dbReference>
<keyword evidence="3 5" id="KW-0831">Ubiquinone biosynthesis</keyword>
<dbReference type="RefSeq" id="WP_068803065.1">
    <property type="nucleotide sequence ID" value="NZ_CP014671.1"/>
</dbReference>
<dbReference type="STRING" id="1810504.PG2T_04740"/>
<evidence type="ECO:0000256" key="2">
    <source>
        <dbReference type="ARBA" id="ARBA00022679"/>
    </source>
</evidence>
<feature type="binding site" evidence="5">
    <location>
        <position position="77"/>
    </location>
    <ligand>
        <name>S-adenosyl-L-methionine</name>
        <dbReference type="ChEBI" id="CHEBI:59789"/>
    </ligand>
</feature>
<dbReference type="HAMAP" id="MF_00472">
    <property type="entry name" value="UbiG"/>
    <property type="match status" value="1"/>
</dbReference>
<keyword evidence="7" id="KW-1185">Reference proteome</keyword>
<accession>A0A1B1YSB1</accession>
<feature type="binding site" evidence="5">
    <location>
        <position position="37"/>
    </location>
    <ligand>
        <name>S-adenosyl-L-methionine</name>
        <dbReference type="ChEBI" id="CHEBI:59789"/>
    </ligand>
</feature>
<dbReference type="GO" id="GO:0032259">
    <property type="term" value="P:methylation"/>
    <property type="evidence" value="ECO:0007669"/>
    <property type="project" value="UniProtKB-KW"/>
</dbReference>
<comment type="similarity">
    <text evidence="5">Belongs to the methyltransferase superfamily. UbiG/COQ3 family.</text>
</comment>
<dbReference type="PANTHER" id="PTHR43464:SF19">
    <property type="entry name" value="UBIQUINONE BIOSYNTHESIS O-METHYLTRANSFERASE, MITOCHONDRIAL"/>
    <property type="match status" value="1"/>
</dbReference>
<comment type="pathway">
    <text evidence="5">Cofactor biosynthesis; ubiquinone biosynthesis.</text>
</comment>
<comment type="function">
    <text evidence="5">O-methyltransferase that catalyzes the 2 O-methylation steps in the ubiquinone biosynthetic pathway.</text>
</comment>
<gene>
    <name evidence="5" type="primary">ubiG</name>
    <name evidence="6" type="ORF">PG2T_04740</name>
</gene>
<dbReference type="AlphaFoldDB" id="A0A1B1YSB1"/>
<dbReference type="EMBL" id="CP014671">
    <property type="protein sequence ID" value="ANX03567.1"/>
    <property type="molecule type" value="Genomic_DNA"/>
</dbReference>
<dbReference type="GO" id="GO:0010420">
    <property type="term" value="F:polyprenyldihydroxybenzoate methyltransferase activity"/>
    <property type="evidence" value="ECO:0007669"/>
    <property type="project" value="InterPro"/>
</dbReference>
<dbReference type="Gene3D" id="3.40.50.150">
    <property type="entry name" value="Vaccinia Virus protein VP39"/>
    <property type="match status" value="1"/>
</dbReference>
<dbReference type="EC" id="2.1.1.64" evidence="5"/>
<dbReference type="OrthoDB" id="9801538at2"/>
<dbReference type="SUPFAM" id="SSF53335">
    <property type="entry name" value="S-adenosyl-L-methionine-dependent methyltransferases"/>
    <property type="match status" value="1"/>
</dbReference>
<dbReference type="PANTHER" id="PTHR43464">
    <property type="entry name" value="METHYLTRANSFERASE"/>
    <property type="match status" value="1"/>
</dbReference>
<evidence type="ECO:0000256" key="1">
    <source>
        <dbReference type="ARBA" id="ARBA00022603"/>
    </source>
</evidence>
<evidence type="ECO:0000313" key="7">
    <source>
        <dbReference type="Proteomes" id="UP000092952"/>
    </source>
</evidence>
<dbReference type="Pfam" id="PF13489">
    <property type="entry name" value="Methyltransf_23"/>
    <property type="match status" value="1"/>
</dbReference>
<keyword evidence="1 5" id="KW-0489">Methyltransferase</keyword>
<feature type="binding site" evidence="5">
    <location>
        <position position="121"/>
    </location>
    <ligand>
        <name>S-adenosyl-L-methionine</name>
        <dbReference type="ChEBI" id="CHEBI:59789"/>
    </ligand>
</feature>
<dbReference type="FunCoup" id="A0A1B1YSB1">
    <property type="interactions" value="427"/>
</dbReference>
<feature type="binding site" evidence="5">
    <location>
        <position position="56"/>
    </location>
    <ligand>
        <name>S-adenosyl-L-methionine</name>
        <dbReference type="ChEBI" id="CHEBI:59789"/>
    </ligand>
</feature>
<keyword evidence="2 5" id="KW-0808">Transferase</keyword>
<comment type="catalytic activity">
    <reaction evidence="5">
        <text>a 3-(all-trans-polyprenyl)benzene-1,2-diol + S-adenosyl-L-methionine = a 2-methoxy-6-(all-trans-polyprenyl)phenol + S-adenosyl-L-homocysteine + H(+)</text>
        <dbReference type="Rhea" id="RHEA:31411"/>
        <dbReference type="Rhea" id="RHEA-COMP:9550"/>
        <dbReference type="Rhea" id="RHEA-COMP:9551"/>
        <dbReference type="ChEBI" id="CHEBI:15378"/>
        <dbReference type="ChEBI" id="CHEBI:57856"/>
        <dbReference type="ChEBI" id="CHEBI:59789"/>
        <dbReference type="ChEBI" id="CHEBI:62729"/>
        <dbReference type="ChEBI" id="CHEBI:62731"/>
        <dbReference type="EC" id="2.1.1.222"/>
    </reaction>
</comment>
<comment type="catalytic activity">
    <reaction evidence="5">
        <text>a 3-demethylubiquinol + S-adenosyl-L-methionine = a ubiquinol + S-adenosyl-L-homocysteine + H(+)</text>
        <dbReference type="Rhea" id="RHEA:44380"/>
        <dbReference type="Rhea" id="RHEA-COMP:9566"/>
        <dbReference type="Rhea" id="RHEA-COMP:10914"/>
        <dbReference type="ChEBI" id="CHEBI:15378"/>
        <dbReference type="ChEBI" id="CHEBI:17976"/>
        <dbReference type="ChEBI" id="CHEBI:57856"/>
        <dbReference type="ChEBI" id="CHEBI:59789"/>
        <dbReference type="ChEBI" id="CHEBI:84422"/>
        <dbReference type="EC" id="2.1.1.64"/>
    </reaction>
</comment>
<organism evidence="6 7">
    <name type="scientific">Immundisolibacter cernigliae</name>
    <dbReference type="NCBI Taxonomy" id="1810504"/>
    <lineage>
        <taxon>Bacteria</taxon>
        <taxon>Pseudomonadati</taxon>
        <taxon>Pseudomonadota</taxon>
        <taxon>Gammaproteobacteria</taxon>
        <taxon>Immundisolibacterales</taxon>
        <taxon>Immundisolibacteraceae</taxon>
        <taxon>Immundisolibacter</taxon>
    </lineage>
</organism>
<dbReference type="Proteomes" id="UP000092952">
    <property type="component" value="Chromosome"/>
</dbReference>
<dbReference type="InParanoid" id="A0A1B1YSB1"/>
<evidence type="ECO:0000256" key="4">
    <source>
        <dbReference type="ARBA" id="ARBA00022691"/>
    </source>
</evidence>
<dbReference type="KEGG" id="gbi:PG2T_04740"/>
<protein>
    <recommendedName>
        <fullName evidence="5">Ubiquinone biosynthesis O-methyltransferase</fullName>
    </recommendedName>
    <alternativeName>
        <fullName evidence="5">2-polyprenyl-6-hydroxyphenol methylase</fullName>
        <ecNumber evidence="5">2.1.1.222</ecNumber>
    </alternativeName>
    <alternativeName>
        <fullName evidence="5">3-demethylubiquinone 3-O-methyltransferase</fullName>
        <ecNumber evidence="5">2.1.1.64</ecNumber>
    </alternativeName>
</protein>
<sequence length="233" mass="24716">MHANVDPAETAKFDAHAGQWWDPRGPLRTLHEINPVRLAWMAGHVRLDGARVVDVGCGGGVLSEALARAGATVTGIDLAADALVAARGHAAEHGLEIDYREVSAAALAARAPGGFDALACMELIEHVPDPAALVQACADLLRPGGWAFFSTLSRTPKAYAQAVLAAEYALRLLPRGTHDYARFLRPAELAGLCRAAGLEVVDLSGLAYNPLTHRARLRPQVDVNYLLAARKPA</sequence>
<dbReference type="EC" id="2.1.1.222" evidence="5"/>
<dbReference type="InterPro" id="IPR029063">
    <property type="entry name" value="SAM-dependent_MTases_sf"/>
</dbReference>
<name>A0A1B1YSB1_9GAMM</name>
<evidence type="ECO:0000313" key="6">
    <source>
        <dbReference type="EMBL" id="ANX03567.1"/>
    </source>
</evidence>
<evidence type="ECO:0000256" key="5">
    <source>
        <dbReference type="HAMAP-Rule" id="MF_00472"/>
    </source>
</evidence>
<keyword evidence="4 5" id="KW-0949">S-adenosyl-L-methionine</keyword>
<keyword evidence="6" id="KW-0830">Ubiquinone</keyword>